<keyword evidence="2" id="KW-1185">Reference proteome</keyword>
<reference evidence="1" key="1">
    <citation type="submission" date="2021-06" db="EMBL/GenBank/DDBJ databases">
        <title>44 bacteria genomes isolated from Dapeng, Shenzhen.</title>
        <authorList>
            <person name="Zheng W."/>
            <person name="Yu S."/>
            <person name="Huang Y."/>
        </authorList>
    </citation>
    <scope>NUCLEOTIDE SEQUENCE</scope>
    <source>
        <strain evidence="1">DP5N28-2</strain>
    </source>
</reference>
<dbReference type="AlphaFoldDB" id="A0A953HRJ9"/>
<accession>A0A953HRJ9</accession>
<dbReference type="EMBL" id="JAHVHU010000001">
    <property type="protein sequence ID" value="MBY5956598.1"/>
    <property type="molecule type" value="Genomic_DNA"/>
</dbReference>
<proteinExistence type="predicted"/>
<gene>
    <name evidence="1" type="ORF">KUV50_00530</name>
</gene>
<dbReference type="RefSeq" id="WP_222578115.1">
    <property type="nucleotide sequence ID" value="NZ_JAHVHU010000001.1"/>
</dbReference>
<name>A0A953HRJ9_9BACT</name>
<evidence type="ECO:0000313" key="1">
    <source>
        <dbReference type="EMBL" id="MBY5956598.1"/>
    </source>
</evidence>
<comment type="caution">
    <text evidence="1">The sequence shown here is derived from an EMBL/GenBank/DDBJ whole genome shotgun (WGS) entry which is preliminary data.</text>
</comment>
<evidence type="ECO:0000313" key="2">
    <source>
        <dbReference type="Proteomes" id="UP000753961"/>
    </source>
</evidence>
<sequence>MSELLGIGSRVRHNMYGKGVVISVDADNYQVCFMENGITPIGKNYTGWDVIERIKPAQTVSYTALERSLERVLQNHDLLTADIELAHKWEGGSLIIRDADDSVKEKEIPIDTFFKKIIMVRERLRVMEQRINNSSLTEAEKINLQQYITRAYGSLTTFNVLFQNKDEQFVGSRSSKS</sequence>
<organism evidence="1 2">
    <name type="scientific">Membranihabitans marinus</name>
    <dbReference type="NCBI Taxonomy" id="1227546"/>
    <lineage>
        <taxon>Bacteria</taxon>
        <taxon>Pseudomonadati</taxon>
        <taxon>Bacteroidota</taxon>
        <taxon>Saprospiria</taxon>
        <taxon>Saprospirales</taxon>
        <taxon>Saprospiraceae</taxon>
        <taxon>Membranihabitans</taxon>
    </lineage>
</organism>
<protein>
    <submittedName>
        <fullName evidence="1">Uncharacterized protein</fullName>
    </submittedName>
</protein>
<dbReference type="Proteomes" id="UP000753961">
    <property type="component" value="Unassembled WGS sequence"/>
</dbReference>